<dbReference type="EMBL" id="JARKIE010000019">
    <property type="protein sequence ID" value="KAJ7700718.1"/>
    <property type="molecule type" value="Genomic_DNA"/>
</dbReference>
<gene>
    <name evidence="2" type="ORF">B0H17DRAFT_1176634</name>
</gene>
<keyword evidence="1" id="KW-0472">Membrane</keyword>
<evidence type="ECO:0000256" key="1">
    <source>
        <dbReference type="SAM" id="Phobius"/>
    </source>
</evidence>
<keyword evidence="1" id="KW-1133">Transmembrane helix</keyword>
<keyword evidence="3" id="KW-1185">Reference proteome</keyword>
<feature type="transmembrane region" description="Helical" evidence="1">
    <location>
        <begin position="516"/>
        <end position="537"/>
    </location>
</feature>
<organism evidence="2 3">
    <name type="scientific">Mycena rosella</name>
    <name type="common">Pink bonnet</name>
    <name type="synonym">Agaricus rosellus</name>
    <dbReference type="NCBI Taxonomy" id="1033263"/>
    <lineage>
        <taxon>Eukaryota</taxon>
        <taxon>Fungi</taxon>
        <taxon>Dikarya</taxon>
        <taxon>Basidiomycota</taxon>
        <taxon>Agaricomycotina</taxon>
        <taxon>Agaricomycetes</taxon>
        <taxon>Agaricomycetidae</taxon>
        <taxon>Agaricales</taxon>
        <taxon>Marasmiineae</taxon>
        <taxon>Mycenaceae</taxon>
        <taxon>Mycena</taxon>
    </lineage>
</organism>
<name>A0AAD7GLT2_MYCRO</name>
<feature type="transmembrane region" description="Helical" evidence="1">
    <location>
        <begin position="97"/>
        <end position="118"/>
    </location>
</feature>
<comment type="caution">
    <text evidence="2">The sequence shown here is derived from an EMBL/GenBank/DDBJ whole genome shotgun (WGS) entry which is preliminary data.</text>
</comment>
<feature type="transmembrane region" description="Helical" evidence="1">
    <location>
        <begin position="183"/>
        <end position="204"/>
    </location>
</feature>
<proteinExistence type="predicted"/>
<evidence type="ECO:0000313" key="2">
    <source>
        <dbReference type="EMBL" id="KAJ7700718.1"/>
    </source>
</evidence>
<protein>
    <submittedName>
        <fullName evidence="2">Uncharacterized protein</fullName>
    </submittedName>
</protein>
<feature type="transmembrane region" description="Helical" evidence="1">
    <location>
        <begin position="53"/>
        <end position="77"/>
    </location>
</feature>
<accession>A0AAD7GLT2</accession>
<dbReference type="AlphaFoldDB" id="A0AAD7GLT2"/>
<keyword evidence="1" id="KW-0812">Transmembrane</keyword>
<reference evidence="2" key="1">
    <citation type="submission" date="2023-03" db="EMBL/GenBank/DDBJ databases">
        <title>Massive genome expansion in bonnet fungi (Mycena s.s.) driven by repeated elements and novel gene families across ecological guilds.</title>
        <authorList>
            <consortium name="Lawrence Berkeley National Laboratory"/>
            <person name="Harder C.B."/>
            <person name="Miyauchi S."/>
            <person name="Viragh M."/>
            <person name="Kuo A."/>
            <person name="Thoen E."/>
            <person name="Andreopoulos B."/>
            <person name="Lu D."/>
            <person name="Skrede I."/>
            <person name="Drula E."/>
            <person name="Henrissat B."/>
            <person name="Morin E."/>
            <person name="Kohler A."/>
            <person name="Barry K."/>
            <person name="LaButti K."/>
            <person name="Morin E."/>
            <person name="Salamov A."/>
            <person name="Lipzen A."/>
            <person name="Mereny Z."/>
            <person name="Hegedus B."/>
            <person name="Baldrian P."/>
            <person name="Stursova M."/>
            <person name="Weitz H."/>
            <person name="Taylor A."/>
            <person name="Grigoriev I.V."/>
            <person name="Nagy L.G."/>
            <person name="Martin F."/>
            <person name="Kauserud H."/>
        </authorList>
    </citation>
    <scope>NUCLEOTIDE SEQUENCE</scope>
    <source>
        <strain evidence="2">CBHHK067</strain>
    </source>
</reference>
<evidence type="ECO:0000313" key="3">
    <source>
        <dbReference type="Proteomes" id="UP001221757"/>
    </source>
</evidence>
<dbReference type="Proteomes" id="UP001221757">
    <property type="component" value="Unassembled WGS sequence"/>
</dbReference>
<sequence>MAPSYSIADLPFNIEGPVPAPTKEQPTFFDTVSIASSQISAQPYVARFRGKRILLLGLGIFIAIALLLAGLFLHIFVTHEFVHQGFQIVTAAPLGSTLAIVHALAVFLILTVPFVVRLESYRLAWAWLVASADSGHNRLTPFQLGVIMNILYGAHFSALWTGLKNVCGPKKRTSYQPPLLRSAVFVLAFALAAAYGFVVLDIIFSSLSTTISFSQLTDYHGTWPQLSRQINSTMCATTSGALASDINLCGLQVPGGDPFSASLPEGLRTLTNNSATNAVAFGNDGTAFIVPASIAEDVAYYATSYGVFSNCQSITQQCVGSGPSYGPAEYLALSCPTSAAFNATLNMTVSAYPFGVLDANGNEYTTPYLVDTNPFSFGAVVASQAFTSAADTFVGNTGFFTHGNLGAFNVLTCSVTVRRVAYTYFNGTFTVDPWNTSTVAELDVTRGITAMTAAAYLAMRVPAAIEGAGLTGGNYAASFARELSRELIAFSASLYAPGSTQEIQTVVPVLGSRLPLVLLVLICVLIGIYCAFVLFLVGSAVHASSASPYTLLARNRLAEPLTAVHTAYARGEPHRTWEQTSARLFGVETGLDRLTIGPMSSYAGGLAFGVSRTVATAA</sequence>